<feature type="transmembrane region" description="Helical" evidence="9">
    <location>
        <begin position="430"/>
        <end position="449"/>
    </location>
</feature>
<dbReference type="InterPro" id="IPR020846">
    <property type="entry name" value="MFS_dom"/>
</dbReference>
<evidence type="ECO:0000313" key="11">
    <source>
        <dbReference type="EMBL" id="MEU9577042.1"/>
    </source>
</evidence>
<evidence type="ECO:0000256" key="3">
    <source>
        <dbReference type="ARBA" id="ARBA00022475"/>
    </source>
</evidence>
<feature type="transmembrane region" description="Helical" evidence="9">
    <location>
        <begin position="325"/>
        <end position="342"/>
    </location>
</feature>
<feature type="transmembrane region" description="Helical" evidence="9">
    <location>
        <begin position="387"/>
        <end position="409"/>
    </location>
</feature>
<sequence length="496" mass="50354">MTRGSSFTAPASEPDTASVPPTGATLNVRRGSVASAVGILVLTHLMFVVDTSIVNVALPDIGRAMGFSSAGLSWVVTAYALTFGGLIMLSGKVGSTIGRRRALVLGVTVFVIASLAGGFATSAWLLVAARAVQGAGAAVAAPSVMVLLVGMTAPGPQRSRAMAMFVLATGTGAAVGLLAGGVLTQTLGWRWVMFVNAPIGVLALLGALRHLPETERRRTSSDVGGAAASFVAMVALVLAFTSAAERGWTSPSVLGAFAVAVISLVVLVVWERRHPHPVVPPAFFSTLRSAGPLLTMLLVPAGQVGFLFFTTLLTQQVLGFSPIRTGLALVPFTLGLIVTNQLTPRLLPRWGERVIGSAGLSGLVLGIAWMALVAADAGPDTSVIPVLLPSVLLGAGAGATFAPVTAVIMHQAPAEHLGAAAGLTQGLQQLGGAMGLAVLTSVLAATGGLDHGLGTTLLATAAFPLTGLALFGLWARRIPAPDTTPARPLPIVRKSV</sequence>
<keyword evidence="2" id="KW-0813">Transport</keyword>
<dbReference type="SUPFAM" id="SSF103473">
    <property type="entry name" value="MFS general substrate transporter"/>
    <property type="match status" value="1"/>
</dbReference>
<evidence type="ECO:0000256" key="7">
    <source>
        <dbReference type="ARBA" id="ARBA00023251"/>
    </source>
</evidence>
<feature type="transmembrane region" description="Helical" evidence="9">
    <location>
        <begin position="189"/>
        <end position="211"/>
    </location>
</feature>
<feature type="transmembrane region" description="Helical" evidence="9">
    <location>
        <begin position="223"/>
        <end position="244"/>
    </location>
</feature>
<dbReference type="InterPro" id="IPR036259">
    <property type="entry name" value="MFS_trans_sf"/>
</dbReference>
<dbReference type="CDD" id="cd17321">
    <property type="entry name" value="MFS_MMR_MDR_like"/>
    <property type="match status" value="1"/>
</dbReference>
<feature type="transmembrane region" description="Helical" evidence="9">
    <location>
        <begin position="354"/>
        <end position="375"/>
    </location>
</feature>
<reference evidence="11 12" key="1">
    <citation type="submission" date="2024-06" db="EMBL/GenBank/DDBJ databases">
        <title>The Natural Products Discovery Center: Release of the First 8490 Sequenced Strains for Exploring Actinobacteria Biosynthetic Diversity.</title>
        <authorList>
            <person name="Kalkreuter E."/>
            <person name="Kautsar S.A."/>
            <person name="Yang D."/>
            <person name="Bader C.D."/>
            <person name="Teijaro C.N."/>
            <person name="Fluegel L."/>
            <person name="Davis C.M."/>
            <person name="Simpson J.R."/>
            <person name="Lauterbach L."/>
            <person name="Steele A.D."/>
            <person name="Gui C."/>
            <person name="Meng S."/>
            <person name="Li G."/>
            <person name="Viehrig K."/>
            <person name="Ye F."/>
            <person name="Su P."/>
            <person name="Kiefer A.F."/>
            <person name="Nichols A."/>
            <person name="Cepeda A.J."/>
            <person name="Yan W."/>
            <person name="Fan B."/>
            <person name="Jiang Y."/>
            <person name="Adhikari A."/>
            <person name="Zheng C.-J."/>
            <person name="Schuster L."/>
            <person name="Cowan T.M."/>
            <person name="Smanski M.J."/>
            <person name="Chevrette M.G."/>
            <person name="De Carvalho L.P.S."/>
            <person name="Shen B."/>
        </authorList>
    </citation>
    <scope>NUCLEOTIDE SEQUENCE [LARGE SCALE GENOMIC DNA]</scope>
    <source>
        <strain evidence="11 12">NPDC048117</strain>
    </source>
</reference>
<feature type="transmembrane region" description="Helical" evidence="9">
    <location>
        <begin position="162"/>
        <end position="183"/>
    </location>
</feature>
<gene>
    <name evidence="11" type="ORF">AB0D95_07215</name>
</gene>
<dbReference type="Pfam" id="PF07690">
    <property type="entry name" value="MFS_1"/>
    <property type="match status" value="1"/>
</dbReference>
<comment type="caution">
    <text evidence="11">The sequence shown here is derived from an EMBL/GenBank/DDBJ whole genome shotgun (WGS) entry which is preliminary data.</text>
</comment>
<dbReference type="InterPro" id="IPR011701">
    <property type="entry name" value="MFS"/>
</dbReference>
<dbReference type="EMBL" id="JBEZNA010000010">
    <property type="protein sequence ID" value="MEU9577042.1"/>
    <property type="molecule type" value="Genomic_DNA"/>
</dbReference>
<organism evidence="11 12">
    <name type="scientific">Streptomyces chilikensis</name>
    <dbReference type="NCBI Taxonomy" id="1194079"/>
    <lineage>
        <taxon>Bacteria</taxon>
        <taxon>Bacillati</taxon>
        <taxon>Actinomycetota</taxon>
        <taxon>Actinomycetes</taxon>
        <taxon>Kitasatosporales</taxon>
        <taxon>Streptomycetaceae</taxon>
        <taxon>Streptomyces</taxon>
    </lineage>
</organism>
<protein>
    <submittedName>
        <fullName evidence="11">MFS transporter</fullName>
    </submittedName>
</protein>
<keyword evidence="5 9" id="KW-1133">Transmembrane helix</keyword>
<evidence type="ECO:0000256" key="1">
    <source>
        <dbReference type="ARBA" id="ARBA00004651"/>
    </source>
</evidence>
<evidence type="ECO:0000256" key="6">
    <source>
        <dbReference type="ARBA" id="ARBA00023136"/>
    </source>
</evidence>
<dbReference type="Gene3D" id="1.20.1250.20">
    <property type="entry name" value="MFS general substrate transporter like domains"/>
    <property type="match status" value="1"/>
</dbReference>
<accession>A0ABV3ELH0</accession>
<proteinExistence type="predicted"/>
<evidence type="ECO:0000256" key="4">
    <source>
        <dbReference type="ARBA" id="ARBA00022692"/>
    </source>
</evidence>
<evidence type="ECO:0000256" key="5">
    <source>
        <dbReference type="ARBA" id="ARBA00022989"/>
    </source>
</evidence>
<feature type="domain" description="Major facilitator superfamily (MFS) profile" evidence="10">
    <location>
        <begin position="36"/>
        <end position="479"/>
    </location>
</feature>
<feature type="transmembrane region" description="Helical" evidence="9">
    <location>
        <begin position="102"/>
        <end position="125"/>
    </location>
</feature>
<feature type="region of interest" description="Disordered" evidence="8">
    <location>
        <begin position="1"/>
        <end position="23"/>
    </location>
</feature>
<name>A0ABV3ELH0_9ACTN</name>
<feature type="transmembrane region" description="Helical" evidence="9">
    <location>
        <begin position="291"/>
        <end position="313"/>
    </location>
</feature>
<keyword evidence="12" id="KW-1185">Reference proteome</keyword>
<dbReference type="RefSeq" id="WP_359269877.1">
    <property type="nucleotide sequence ID" value="NZ_JBEZNA010000010.1"/>
</dbReference>
<evidence type="ECO:0000259" key="10">
    <source>
        <dbReference type="PROSITE" id="PS50850"/>
    </source>
</evidence>
<evidence type="ECO:0000256" key="8">
    <source>
        <dbReference type="SAM" id="MobiDB-lite"/>
    </source>
</evidence>
<keyword evidence="6 9" id="KW-0472">Membrane</keyword>
<evidence type="ECO:0000256" key="9">
    <source>
        <dbReference type="SAM" id="Phobius"/>
    </source>
</evidence>
<dbReference type="PROSITE" id="PS50850">
    <property type="entry name" value="MFS"/>
    <property type="match status" value="1"/>
</dbReference>
<feature type="transmembrane region" description="Helical" evidence="9">
    <location>
        <begin position="131"/>
        <end position="150"/>
    </location>
</feature>
<dbReference type="PANTHER" id="PTHR42718">
    <property type="entry name" value="MAJOR FACILITATOR SUPERFAMILY MULTIDRUG TRANSPORTER MFSC"/>
    <property type="match status" value="1"/>
</dbReference>
<dbReference type="PANTHER" id="PTHR42718:SF46">
    <property type="entry name" value="BLR6921 PROTEIN"/>
    <property type="match status" value="1"/>
</dbReference>
<feature type="transmembrane region" description="Helical" evidence="9">
    <location>
        <begin position="250"/>
        <end position="270"/>
    </location>
</feature>
<dbReference type="Gene3D" id="1.20.1720.10">
    <property type="entry name" value="Multidrug resistance protein D"/>
    <property type="match status" value="1"/>
</dbReference>
<evidence type="ECO:0000256" key="2">
    <source>
        <dbReference type="ARBA" id="ARBA00022448"/>
    </source>
</evidence>
<feature type="transmembrane region" description="Helical" evidence="9">
    <location>
        <begin position="455"/>
        <end position="475"/>
    </location>
</feature>
<keyword evidence="7" id="KW-0046">Antibiotic resistance</keyword>
<evidence type="ECO:0000313" key="12">
    <source>
        <dbReference type="Proteomes" id="UP001551584"/>
    </source>
</evidence>
<feature type="transmembrane region" description="Helical" evidence="9">
    <location>
        <begin position="70"/>
        <end position="90"/>
    </location>
</feature>
<dbReference type="Proteomes" id="UP001551584">
    <property type="component" value="Unassembled WGS sequence"/>
</dbReference>
<comment type="subcellular location">
    <subcellularLocation>
        <location evidence="1">Cell membrane</location>
        <topology evidence="1">Multi-pass membrane protein</topology>
    </subcellularLocation>
</comment>
<feature type="transmembrane region" description="Helical" evidence="9">
    <location>
        <begin position="36"/>
        <end position="58"/>
    </location>
</feature>
<keyword evidence="4 9" id="KW-0812">Transmembrane</keyword>
<keyword evidence="3" id="KW-1003">Cell membrane</keyword>